<evidence type="ECO:0000313" key="2">
    <source>
        <dbReference type="Proteomes" id="UP000243745"/>
    </source>
</evidence>
<dbReference type="EMBL" id="FOXF01000082">
    <property type="protein sequence ID" value="SFP79010.1"/>
    <property type="molecule type" value="Genomic_DNA"/>
</dbReference>
<accession>A0A662ZLL0</accession>
<protein>
    <submittedName>
        <fullName evidence="1">Uncharacterized protein</fullName>
    </submittedName>
</protein>
<keyword evidence="2" id="KW-1185">Reference proteome</keyword>
<gene>
    <name evidence="1" type="ORF">SAMN02910344_02307</name>
</gene>
<sequence>MDGIISIEFYNDLSSIIESSCKSAYQMVDRILVIRNWLLGKRIAEEEL</sequence>
<dbReference type="Proteomes" id="UP000243745">
    <property type="component" value="Unassembled WGS sequence"/>
</dbReference>
<evidence type="ECO:0000313" key="1">
    <source>
        <dbReference type="EMBL" id="SFP79010.1"/>
    </source>
</evidence>
<proteinExistence type="predicted"/>
<organism evidence="1 2">
    <name type="scientific">Ruminobacter amylophilus</name>
    <dbReference type="NCBI Taxonomy" id="867"/>
    <lineage>
        <taxon>Bacteria</taxon>
        <taxon>Pseudomonadati</taxon>
        <taxon>Pseudomonadota</taxon>
        <taxon>Gammaproteobacteria</taxon>
        <taxon>Aeromonadales</taxon>
        <taxon>Succinivibrionaceae</taxon>
        <taxon>Ruminobacter</taxon>
    </lineage>
</organism>
<dbReference type="AlphaFoldDB" id="A0A662ZLL0"/>
<reference evidence="1 2" key="1">
    <citation type="submission" date="2016-10" db="EMBL/GenBank/DDBJ databases">
        <authorList>
            <person name="Varghese N."/>
            <person name="Submissions S."/>
        </authorList>
    </citation>
    <scope>NUCLEOTIDE SEQUENCE [LARGE SCALE GENOMIC DNA]</scope>
    <source>
        <strain evidence="1 2">DSM 1361</strain>
    </source>
</reference>
<name>A0A662ZLL0_9GAMM</name>